<protein>
    <submittedName>
        <fullName evidence="1">Uncharacterized protein</fullName>
    </submittedName>
</protein>
<keyword evidence="2" id="KW-1185">Reference proteome</keyword>
<proteinExistence type="predicted"/>
<dbReference type="AlphaFoldDB" id="A0A2R5EL69"/>
<evidence type="ECO:0000313" key="1">
    <source>
        <dbReference type="EMBL" id="GBG05718.1"/>
    </source>
</evidence>
<comment type="caution">
    <text evidence="1">The sequence shown here is derived from an EMBL/GenBank/DDBJ whole genome shotgun (WGS) entry which is preliminary data.</text>
</comment>
<evidence type="ECO:0000313" key="2">
    <source>
        <dbReference type="Proteomes" id="UP000245202"/>
    </source>
</evidence>
<organism evidence="1 2">
    <name type="scientific">Paenibacillus agaridevorans</name>
    <dbReference type="NCBI Taxonomy" id="171404"/>
    <lineage>
        <taxon>Bacteria</taxon>
        <taxon>Bacillati</taxon>
        <taxon>Bacillota</taxon>
        <taxon>Bacilli</taxon>
        <taxon>Bacillales</taxon>
        <taxon>Paenibacillaceae</taxon>
        <taxon>Paenibacillus</taxon>
    </lineage>
</organism>
<name>A0A2R5EL69_9BACL</name>
<accession>A0A2R5EL69</accession>
<dbReference type="RefSeq" id="WP_108991177.1">
    <property type="nucleotide sequence ID" value="NZ_BDQX01000019.1"/>
</dbReference>
<sequence length="244" mass="28100">MKRAIIAAILVLAAGSFIFWKWIGIGPTPMSDKELAARMINELNERADVSEVQDIVMLDSRHLFVPFVSTNGDYGMSFWVWDRFDWEIRSIDSDGNPQMWHLREDDPSKQYLVWNLAPESKVEELDFYLIRNRNAGRSDGNDFYSPRVQMEKGVSLQDQRYGVSRIPDDWIDIQKSVPKQQGTGGTLGIWEWSRTGVKDFRIGYVPTLSGEREATNNSSTWSSTYGNIHLSYIFPLNEDELEHP</sequence>
<gene>
    <name evidence="1" type="ORF">PAT3040_00202</name>
</gene>
<reference evidence="1 2" key="1">
    <citation type="submission" date="2017-08" db="EMBL/GenBank/DDBJ databases">
        <title>Substantial Increase in Enzyme Production by Combined Drug-Resistance Mutations in Paenibacillus agaridevorans.</title>
        <authorList>
            <person name="Tanaka Y."/>
            <person name="Funane K."/>
            <person name="Hosaka T."/>
            <person name="Shiwa Y."/>
            <person name="Fujita N."/>
            <person name="Miyazaki T."/>
            <person name="Yoshikawa H."/>
            <person name="Murakami K."/>
            <person name="Kasahara K."/>
            <person name="Inaoka T."/>
            <person name="Hiraga Y."/>
            <person name="Ochi K."/>
        </authorList>
    </citation>
    <scope>NUCLEOTIDE SEQUENCE [LARGE SCALE GENOMIC DNA]</scope>
    <source>
        <strain evidence="1 2">T-3040</strain>
    </source>
</reference>
<dbReference type="Proteomes" id="UP000245202">
    <property type="component" value="Unassembled WGS sequence"/>
</dbReference>
<dbReference type="EMBL" id="BDQX01000019">
    <property type="protein sequence ID" value="GBG05718.1"/>
    <property type="molecule type" value="Genomic_DNA"/>
</dbReference>